<comment type="caution">
    <text evidence="8">Lacks conserved residue(s) required for the propagation of feature annotation.</text>
</comment>
<dbReference type="Gene3D" id="4.10.400.10">
    <property type="entry name" value="Low-density Lipoprotein Receptor"/>
    <property type="match status" value="1"/>
</dbReference>
<keyword evidence="14" id="KW-0675">Receptor</keyword>
<organism evidence="14 15">
    <name type="scientific">Popillia japonica</name>
    <name type="common">Japanese beetle</name>
    <dbReference type="NCBI Taxonomy" id="7064"/>
    <lineage>
        <taxon>Eukaryota</taxon>
        <taxon>Metazoa</taxon>
        <taxon>Ecdysozoa</taxon>
        <taxon>Arthropoda</taxon>
        <taxon>Hexapoda</taxon>
        <taxon>Insecta</taxon>
        <taxon>Pterygota</taxon>
        <taxon>Neoptera</taxon>
        <taxon>Endopterygota</taxon>
        <taxon>Coleoptera</taxon>
        <taxon>Polyphaga</taxon>
        <taxon>Scarabaeiformia</taxon>
        <taxon>Scarabaeidae</taxon>
        <taxon>Rutelinae</taxon>
        <taxon>Popillia</taxon>
    </lineage>
</organism>
<evidence type="ECO:0000256" key="7">
    <source>
        <dbReference type="ARBA" id="ARBA00023180"/>
    </source>
</evidence>
<feature type="transmembrane region" description="Helical" evidence="10">
    <location>
        <begin position="562"/>
        <end position="586"/>
    </location>
</feature>
<keyword evidence="2 10" id="KW-0812">Transmembrane</keyword>
<evidence type="ECO:0000256" key="5">
    <source>
        <dbReference type="ARBA" id="ARBA00023136"/>
    </source>
</evidence>
<feature type="domain" description="Apple" evidence="12">
    <location>
        <begin position="40"/>
        <end position="125"/>
    </location>
</feature>
<dbReference type="CDD" id="cd00112">
    <property type="entry name" value="LDLa"/>
    <property type="match status" value="1"/>
</dbReference>
<feature type="compositionally biased region" description="Basic and acidic residues" evidence="9">
    <location>
        <begin position="145"/>
        <end position="155"/>
    </location>
</feature>
<name>A0AAW1N0M3_POPJA</name>
<keyword evidence="4 10" id="KW-1133">Transmembrane helix</keyword>
<dbReference type="Proteomes" id="UP001458880">
    <property type="component" value="Unassembled WGS sequence"/>
</dbReference>
<dbReference type="PROSITE" id="PS01209">
    <property type="entry name" value="LDLRA_1"/>
    <property type="match status" value="1"/>
</dbReference>
<dbReference type="Pfam" id="PF07502">
    <property type="entry name" value="MANEC"/>
    <property type="match status" value="1"/>
</dbReference>
<evidence type="ECO:0000313" key="14">
    <source>
        <dbReference type="EMBL" id="KAK9753430.1"/>
    </source>
</evidence>
<protein>
    <submittedName>
        <fullName evidence="14">Low-density lipoprotein receptor domain class A</fullName>
    </submittedName>
</protein>
<evidence type="ECO:0000256" key="10">
    <source>
        <dbReference type="SAM" id="Phobius"/>
    </source>
</evidence>
<evidence type="ECO:0000256" key="11">
    <source>
        <dbReference type="SAM" id="SignalP"/>
    </source>
</evidence>
<keyword evidence="14" id="KW-0449">Lipoprotein</keyword>
<dbReference type="InterPro" id="IPR036055">
    <property type="entry name" value="LDL_receptor-like_sf"/>
</dbReference>
<sequence length="611" mass="69093">MANRNELLFIFAIVAVNLNSVRMVDDLNVSKRGDIDLKTCIDNFAVHKDKIIRTQDSRAMGAKYLNEVDLDTREECLRLCCETENCDVFVYEEKSVGSCYLFQCGPPEDFKCKFTHHVNYSSGVLTVNRHLPDLESQIKLTKHEEDLTKLRKPEIDTSGPQIAPEPKTTSPTTTTTTKRKESVDPAPNTKATAESKCSRFQFECRSNSECIAIYNACDGIPQCSDASDEAPELGCPDSLTTISTPINKPNIHAQQPAESPIPRLPISPPSQDVYRVTNQRQSLQVQTPPRQEDFIRPGSDPRGLLNSPGQYESPQAQMSQYNQYAQQPQPNWIARQSSQLLSQLPQYGDKNSHIFNHKESGLQVPDGSETRYNKYKGAMQTLHRALGYSNGGQPQPYNDMNNHEYPKIPSYYGDIYRQPMQQMPDNWPNNPDYRNVPYVPEMNANLRETWRQNIPAAPAQPPSEIQENQENANNAAQHDLPSSWKSDEKNPTHIQNKMAHELKQHSKEHQEEIKAITTAVEDKHIKIENHSHDHDFGHAKFVDGIAERLELQDGIAETPGGAILSLTLGLIITCLMAILIGCRLRVVRRRMRRSGKSYAHDADYLVNGMYL</sequence>
<dbReference type="PANTHER" id="PTHR46876:SF1">
    <property type="entry name" value="LOW-DENSITY LIPOPROTEIN RECEPTOR-RELATED PROTEIN 11"/>
    <property type="match status" value="1"/>
</dbReference>
<dbReference type="PANTHER" id="PTHR46876">
    <property type="entry name" value="LOW-DENSITY LIPOPROTEIN RECEPTOR-RELATED PROTEIN 11"/>
    <property type="match status" value="1"/>
</dbReference>
<dbReference type="SUPFAM" id="SSF57424">
    <property type="entry name" value="LDL receptor-like module"/>
    <property type="match status" value="1"/>
</dbReference>
<accession>A0AAW1N0M3</accession>
<keyword evidence="15" id="KW-1185">Reference proteome</keyword>
<feature type="compositionally biased region" description="Low complexity" evidence="9">
    <location>
        <begin position="464"/>
        <end position="477"/>
    </location>
</feature>
<dbReference type="EMBL" id="JASPKY010000014">
    <property type="protein sequence ID" value="KAK9753430.1"/>
    <property type="molecule type" value="Genomic_DNA"/>
</dbReference>
<dbReference type="AlphaFoldDB" id="A0AAW1N0M3"/>
<dbReference type="SMART" id="SM00765">
    <property type="entry name" value="MANEC"/>
    <property type="match status" value="1"/>
</dbReference>
<dbReference type="Pfam" id="PF00057">
    <property type="entry name" value="Ldl_recept_a"/>
    <property type="match status" value="1"/>
</dbReference>
<dbReference type="InterPro" id="IPR002172">
    <property type="entry name" value="LDrepeatLR_classA_rpt"/>
</dbReference>
<feature type="region of interest" description="Disordered" evidence="9">
    <location>
        <begin position="456"/>
        <end position="490"/>
    </location>
</feature>
<evidence type="ECO:0000256" key="8">
    <source>
        <dbReference type="PROSITE-ProRule" id="PRU00124"/>
    </source>
</evidence>
<feature type="signal peptide" evidence="11">
    <location>
        <begin position="1"/>
        <end position="23"/>
    </location>
</feature>
<feature type="region of interest" description="Disordered" evidence="9">
    <location>
        <begin position="226"/>
        <end position="327"/>
    </location>
</feature>
<dbReference type="PROSITE" id="PS50948">
    <property type="entry name" value="PAN"/>
    <property type="match status" value="1"/>
</dbReference>
<feature type="compositionally biased region" description="Low complexity" evidence="9">
    <location>
        <begin position="315"/>
        <end position="327"/>
    </location>
</feature>
<dbReference type="PROSITE" id="PS50068">
    <property type="entry name" value="LDLRA_2"/>
    <property type="match status" value="1"/>
</dbReference>
<dbReference type="InterPro" id="IPR003609">
    <property type="entry name" value="Pan_app"/>
</dbReference>
<dbReference type="InterPro" id="IPR011106">
    <property type="entry name" value="MANSC_N"/>
</dbReference>
<evidence type="ECO:0000256" key="2">
    <source>
        <dbReference type="ARBA" id="ARBA00022692"/>
    </source>
</evidence>
<dbReference type="SMART" id="SM00192">
    <property type="entry name" value="LDLa"/>
    <property type="match status" value="1"/>
</dbReference>
<keyword evidence="3 11" id="KW-0732">Signal</keyword>
<feature type="compositionally biased region" description="Low complexity" evidence="9">
    <location>
        <begin position="166"/>
        <end position="176"/>
    </location>
</feature>
<evidence type="ECO:0000256" key="6">
    <source>
        <dbReference type="ARBA" id="ARBA00023157"/>
    </source>
</evidence>
<comment type="subcellular location">
    <subcellularLocation>
        <location evidence="1">Membrane</location>
        <topology evidence="1">Single-pass type I membrane protein</topology>
    </subcellularLocation>
</comment>
<reference evidence="14 15" key="1">
    <citation type="journal article" date="2024" name="BMC Genomics">
        <title>De novo assembly and annotation of Popillia japonica's genome with initial clues to its potential as an invasive pest.</title>
        <authorList>
            <person name="Cucini C."/>
            <person name="Boschi S."/>
            <person name="Funari R."/>
            <person name="Cardaioli E."/>
            <person name="Iannotti N."/>
            <person name="Marturano G."/>
            <person name="Paoli F."/>
            <person name="Bruttini M."/>
            <person name="Carapelli A."/>
            <person name="Frati F."/>
            <person name="Nardi F."/>
        </authorList>
    </citation>
    <scope>NUCLEOTIDE SEQUENCE [LARGE SCALE GENOMIC DNA]</scope>
    <source>
        <strain evidence="14">DMR45628</strain>
    </source>
</reference>
<evidence type="ECO:0000256" key="1">
    <source>
        <dbReference type="ARBA" id="ARBA00004479"/>
    </source>
</evidence>
<gene>
    <name evidence="14" type="ORF">QE152_g3484</name>
</gene>
<keyword evidence="7" id="KW-0325">Glycoprotein</keyword>
<evidence type="ECO:0000256" key="3">
    <source>
        <dbReference type="ARBA" id="ARBA00022729"/>
    </source>
</evidence>
<evidence type="ECO:0000313" key="15">
    <source>
        <dbReference type="Proteomes" id="UP001458880"/>
    </source>
</evidence>
<keyword evidence="6" id="KW-1015">Disulfide bond</keyword>
<feature type="region of interest" description="Disordered" evidence="9">
    <location>
        <begin position="145"/>
        <end position="190"/>
    </location>
</feature>
<comment type="caution">
    <text evidence="14">The sequence shown here is derived from an EMBL/GenBank/DDBJ whole genome shotgun (WGS) entry which is preliminary data.</text>
</comment>
<dbReference type="PROSITE" id="PS50986">
    <property type="entry name" value="MANSC"/>
    <property type="match status" value="1"/>
</dbReference>
<feature type="compositionally biased region" description="Polar residues" evidence="9">
    <location>
        <begin position="238"/>
        <end position="257"/>
    </location>
</feature>
<evidence type="ECO:0000256" key="4">
    <source>
        <dbReference type="ARBA" id="ARBA00022989"/>
    </source>
</evidence>
<keyword evidence="5 10" id="KW-0472">Membrane</keyword>
<proteinExistence type="predicted"/>
<dbReference type="InterPro" id="IPR013980">
    <property type="entry name" value="MANSC_dom"/>
</dbReference>
<feature type="compositionally biased region" description="Polar residues" evidence="9">
    <location>
        <begin position="276"/>
        <end position="289"/>
    </location>
</feature>
<feature type="chain" id="PRO_5043822386" evidence="11">
    <location>
        <begin position="24"/>
        <end position="611"/>
    </location>
</feature>
<evidence type="ECO:0000259" key="12">
    <source>
        <dbReference type="PROSITE" id="PS50948"/>
    </source>
</evidence>
<feature type="domain" description="MANSC" evidence="13">
    <location>
        <begin position="46"/>
        <end position="123"/>
    </location>
</feature>
<evidence type="ECO:0000256" key="9">
    <source>
        <dbReference type="SAM" id="MobiDB-lite"/>
    </source>
</evidence>
<evidence type="ECO:0000259" key="13">
    <source>
        <dbReference type="PROSITE" id="PS50986"/>
    </source>
</evidence>
<dbReference type="InterPro" id="IPR023415">
    <property type="entry name" value="LDLR_class-A_CS"/>
</dbReference>
<dbReference type="GO" id="GO:0016020">
    <property type="term" value="C:membrane"/>
    <property type="evidence" value="ECO:0007669"/>
    <property type="project" value="UniProtKB-SubCell"/>
</dbReference>